<dbReference type="PROSITE" id="PS50928">
    <property type="entry name" value="ABC_TM1"/>
    <property type="match status" value="1"/>
</dbReference>
<dbReference type="PANTHER" id="PTHR43227:SF7">
    <property type="entry name" value="ARABINOOLIGOSACCHARIDES TRANSPORT SYSTEM PERMEASE PROTEIN ARAP"/>
    <property type="match status" value="1"/>
</dbReference>
<gene>
    <name evidence="9" type="ORF">B5766_06615</name>
</gene>
<dbReference type="GO" id="GO:0005886">
    <property type="term" value="C:plasma membrane"/>
    <property type="evidence" value="ECO:0007669"/>
    <property type="project" value="UniProtKB-SubCell"/>
</dbReference>
<dbReference type="EMBL" id="NAEP01000036">
    <property type="protein sequence ID" value="PDQ35275.1"/>
    <property type="molecule type" value="Genomic_DNA"/>
</dbReference>
<keyword evidence="6 7" id="KW-0472">Membrane</keyword>
<feature type="transmembrane region" description="Helical" evidence="7">
    <location>
        <begin position="27"/>
        <end position="49"/>
    </location>
</feature>
<feature type="transmembrane region" description="Helical" evidence="7">
    <location>
        <begin position="219"/>
        <end position="240"/>
    </location>
</feature>
<keyword evidence="2 7" id="KW-0813">Transport</keyword>
<evidence type="ECO:0000313" key="10">
    <source>
        <dbReference type="Proteomes" id="UP000219994"/>
    </source>
</evidence>
<name>A0A2A6FQV5_9MICO</name>
<evidence type="ECO:0000256" key="5">
    <source>
        <dbReference type="ARBA" id="ARBA00022989"/>
    </source>
</evidence>
<reference evidence="10" key="1">
    <citation type="submission" date="2017-03" db="EMBL/GenBank/DDBJ databases">
        <authorList>
            <person name="Lund M.B."/>
        </authorList>
    </citation>
    <scope>NUCLEOTIDE SEQUENCE [LARGE SCALE GENOMIC DNA]</scope>
</reference>
<organism evidence="9 10">
    <name type="scientific">Candidatus Lumbricidiphila eiseniae</name>
    <dbReference type="NCBI Taxonomy" id="1969409"/>
    <lineage>
        <taxon>Bacteria</taxon>
        <taxon>Bacillati</taxon>
        <taxon>Actinomycetota</taxon>
        <taxon>Actinomycetes</taxon>
        <taxon>Micrococcales</taxon>
        <taxon>Microbacteriaceae</taxon>
        <taxon>Candidatus Lumbricidiphila</taxon>
    </lineage>
</organism>
<evidence type="ECO:0000313" key="9">
    <source>
        <dbReference type="EMBL" id="PDQ35275.1"/>
    </source>
</evidence>
<evidence type="ECO:0000256" key="2">
    <source>
        <dbReference type="ARBA" id="ARBA00022448"/>
    </source>
</evidence>
<evidence type="ECO:0000256" key="3">
    <source>
        <dbReference type="ARBA" id="ARBA00022475"/>
    </source>
</evidence>
<comment type="subcellular location">
    <subcellularLocation>
        <location evidence="1 7">Cell membrane</location>
        <topology evidence="1 7">Multi-pass membrane protein</topology>
    </subcellularLocation>
</comment>
<dbReference type="GO" id="GO:0055085">
    <property type="term" value="P:transmembrane transport"/>
    <property type="evidence" value="ECO:0007669"/>
    <property type="project" value="InterPro"/>
</dbReference>
<feature type="transmembrane region" description="Helical" evidence="7">
    <location>
        <begin position="85"/>
        <end position="111"/>
    </location>
</feature>
<proteinExistence type="inferred from homology"/>
<evidence type="ECO:0000256" key="6">
    <source>
        <dbReference type="ARBA" id="ARBA00023136"/>
    </source>
</evidence>
<evidence type="ECO:0000256" key="7">
    <source>
        <dbReference type="RuleBase" id="RU363032"/>
    </source>
</evidence>
<comment type="similarity">
    <text evidence="7">Belongs to the binding-protein-dependent transport system permease family.</text>
</comment>
<evidence type="ECO:0000256" key="4">
    <source>
        <dbReference type="ARBA" id="ARBA00022692"/>
    </source>
</evidence>
<accession>A0A2A6FQV5</accession>
<feature type="domain" description="ABC transmembrane type-1" evidence="8">
    <location>
        <begin position="86"/>
        <end position="299"/>
    </location>
</feature>
<dbReference type="Gene3D" id="1.10.3720.10">
    <property type="entry name" value="MetI-like"/>
    <property type="match status" value="1"/>
</dbReference>
<dbReference type="Pfam" id="PF00528">
    <property type="entry name" value="BPD_transp_1"/>
    <property type="match status" value="1"/>
</dbReference>
<keyword evidence="5 7" id="KW-1133">Transmembrane helix</keyword>
<feature type="transmembrane region" description="Helical" evidence="7">
    <location>
        <begin position="123"/>
        <end position="143"/>
    </location>
</feature>
<keyword evidence="4 7" id="KW-0812">Transmembrane</keyword>
<comment type="caution">
    <text evidence="9">The sequence shown here is derived from an EMBL/GenBank/DDBJ whole genome shotgun (WGS) entry which is preliminary data.</text>
</comment>
<feature type="transmembrane region" description="Helical" evidence="7">
    <location>
        <begin position="173"/>
        <end position="198"/>
    </location>
</feature>
<feature type="transmembrane region" description="Helical" evidence="7">
    <location>
        <begin position="280"/>
        <end position="302"/>
    </location>
</feature>
<dbReference type="PANTHER" id="PTHR43227">
    <property type="entry name" value="BLL4140 PROTEIN"/>
    <property type="match status" value="1"/>
</dbReference>
<keyword evidence="3" id="KW-1003">Cell membrane</keyword>
<dbReference type="InterPro" id="IPR035906">
    <property type="entry name" value="MetI-like_sf"/>
</dbReference>
<dbReference type="Proteomes" id="UP000219994">
    <property type="component" value="Unassembled WGS sequence"/>
</dbReference>
<sequence>MTLTDASTPAIAGAAKLRHSWRGAKPWVPWVFLAIPLLFALVFKFIPLIEGIRMSFSKVQPLLGDQFTGFDNFARVLTDSRFHEAFLHTVILAVCQTITAVALGLILALLFEGASRKLQIARTVIFLPVVTAIAVIGEVWRLILQPTDSGLLNTILHWVGISTQQMLSDENSALFWVGLVGVWAAAPYNMLILLAGLVGIDRTLYEAAAVDGAGRWRRLYYIALPGLRASLSVILTLAAIRSLRVFAEVFILTGGGPAGSTEVWMTRIYSIGFDANDLGLASAAALLLLLATMILTVLARWLTNRKGAQL</sequence>
<dbReference type="CDD" id="cd06261">
    <property type="entry name" value="TM_PBP2"/>
    <property type="match status" value="1"/>
</dbReference>
<dbReference type="SUPFAM" id="SSF161098">
    <property type="entry name" value="MetI-like"/>
    <property type="match status" value="1"/>
</dbReference>
<protein>
    <submittedName>
        <fullName evidence="9">Sugar ABC transporter permease</fullName>
    </submittedName>
</protein>
<evidence type="ECO:0000256" key="1">
    <source>
        <dbReference type="ARBA" id="ARBA00004651"/>
    </source>
</evidence>
<dbReference type="InterPro" id="IPR050809">
    <property type="entry name" value="UgpAE/MalFG_permease"/>
</dbReference>
<evidence type="ECO:0000259" key="8">
    <source>
        <dbReference type="PROSITE" id="PS50928"/>
    </source>
</evidence>
<dbReference type="AlphaFoldDB" id="A0A2A6FQV5"/>
<dbReference type="InterPro" id="IPR000515">
    <property type="entry name" value="MetI-like"/>
</dbReference>